<gene>
    <name evidence="1" type="ORF">EGJ28_07745</name>
</gene>
<dbReference type="InterPro" id="IPR021312">
    <property type="entry name" value="DUF2889"/>
</dbReference>
<dbReference type="EMBL" id="RHQL01000002">
    <property type="protein sequence ID" value="RRV13490.1"/>
    <property type="molecule type" value="Genomic_DNA"/>
</dbReference>
<sequence>MTAQTGQQRFYRRLIDLHCTDDATVTAWLEDDFHHFGVTVIHDGKAIVDIHAAAPRYPWTTCPGALHELRALIGKPLVRRASDIGRLLQMRTQCTHLFDLTGLALAHACQRREDRRYEVVVPYRELSGGSDGRPWIFGPATVVLKQNDICVARWSLDDQIITAPAEHAGQSLQRGFREWTEAMPEQEAEYATILRRAIMVGSARPIDMVGAETAADLGNAAVCYSFQPERSKIALRMAGSLRDFSGGSQSMLIETASIP</sequence>
<organism evidence="1 2">
    <name type="scientific">Stutzerimonas xanthomarina</name>
    <dbReference type="NCBI Taxonomy" id="271420"/>
    <lineage>
        <taxon>Bacteria</taxon>
        <taxon>Pseudomonadati</taxon>
        <taxon>Pseudomonadota</taxon>
        <taxon>Gammaproteobacteria</taxon>
        <taxon>Pseudomonadales</taxon>
        <taxon>Pseudomonadaceae</taxon>
        <taxon>Stutzerimonas</taxon>
    </lineage>
</organism>
<name>A0A3R8VBK2_9GAMM</name>
<dbReference type="RefSeq" id="WP_125876856.1">
    <property type="nucleotide sequence ID" value="NZ_RHQL01000002.1"/>
</dbReference>
<reference evidence="1 2" key="1">
    <citation type="submission" date="2018-10" db="EMBL/GenBank/DDBJ databases">
        <title>Transmission dynamics of multidrug resistant bacteria on intensive care unit surfaces.</title>
        <authorList>
            <person name="D'Souza A.W."/>
            <person name="Potter R.F."/>
            <person name="Wallace M."/>
            <person name="Shupe A."/>
            <person name="Patel S."/>
            <person name="Sun S."/>
            <person name="Gul D."/>
            <person name="Kwon J.H."/>
            <person name="Andleeb S."/>
            <person name="Burnham C.-A.D."/>
            <person name="Dantas G."/>
        </authorList>
    </citation>
    <scope>NUCLEOTIDE SEQUENCE [LARGE SCALE GENOMIC DNA]</scope>
    <source>
        <strain evidence="1 2">PX_177</strain>
    </source>
</reference>
<proteinExistence type="predicted"/>
<comment type="caution">
    <text evidence="1">The sequence shown here is derived from an EMBL/GenBank/DDBJ whole genome shotgun (WGS) entry which is preliminary data.</text>
</comment>
<dbReference type="Proteomes" id="UP000276506">
    <property type="component" value="Unassembled WGS sequence"/>
</dbReference>
<evidence type="ECO:0000313" key="1">
    <source>
        <dbReference type="EMBL" id="RRV13490.1"/>
    </source>
</evidence>
<dbReference type="AlphaFoldDB" id="A0A3R8VBK2"/>
<dbReference type="Pfam" id="PF11136">
    <property type="entry name" value="DUF2889"/>
    <property type="match status" value="1"/>
</dbReference>
<protein>
    <submittedName>
        <fullName evidence="1">DUF2889 domain-containing protein</fullName>
    </submittedName>
</protein>
<accession>A0A3R8VBK2</accession>
<evidence type="ECO:0000313" key="2">
    <source>
        <dbReference type="Proteomes" id="UP000276506"/>
    </source>
</evidence>